<dbReference type="EMBL" id="BDEQ01000001">
    <property type="protein sequence ID" value="GAT92916.1"/>
    <property type="molecule type" value="Genomic_DNA"/>
</dbReference>
<evidence type="ECO:0000313" key="1">
    <source>
        <dbReference type="EMBL" id="GAT92916.1"/>
    </source>
</evidence>
<evidence type="ECO:0008006" key="3">
    <source>
        <dbReference type="Google" id="ProtNLM"/>
    </source>
</evidence>
<proteinExistence type="predicted"/>
<reference evidence="1 2" key="1">
    <citation type="submission" date="2016-05" db="EMBL/GenBank/DDBJ databases">
        <title>First whole genome sequencing of Entamoeba histolytica HM1:IMSS-clone-6.</title>
        <authorList>
            <person name="Mukherjee Avik.K."/>
            <person name="Izumyama S."/>
            <person name="Nakada-Tsukui K."/>
            <person name="Nozaki T."/>
        </authorList>
    </citation>
    <scope>NUCLEOTIDE SEQUENCE [LARGE SCALE GENOMIC DNA]</scope>
    <source>
        <strain evidence="1 2">HM1:IMSS clone 6</strain>
    </source>
</reference>
<dbReference type="Proteomes" id="UP000078387">
    <property type="component" value="Unassembled WGS sequence"/>
</dbReference>
<dbReference type="VEuPathDB" id="AmoebaDB:KM1_058470"/>
<dbReference type="AlphaFoldDB" id="A0A175JHH0"/>
<comment type="caution">
    <text evidence="1">The sequence shown here is derived from an EMBL/GenBank/DDBJ whole genome shotgun (WGS) entry which is preliminary data.</text>
</comment>
<sequence>MFPLYRSYKLIPKDKCQFNSPISTNRIKLKESIFCVLPYLNIKDIIQLQQVSKEIRNMIQTSSRHGLLDNQTNIDNEQYDYYRSELKLNQLTFPRLKTIRCSYQLLCSLPSLSFLNLSFEIIDMKLNNKDQYTLFHSLQNRIISIERSEWNNQFTQLTSLTKIDCYFSSECNFIHLKQMNNQLQWILVRCHYPEITLIKKHLLKYPQQTVFIFDQAHHMKDNDLILFKAYKFIVTVEGQNNIQSDNVIRLKELWLPNTTNINLIQSIVKKYCAFKLILSNPSTLQTKYNIYDLTSLTEVQSLEIHSINCNEIKFPSTLTELKLFSCTIENKQNIVLPLCKRLIYNEIHMKSKFIISKNGYISITKSEWFIENKDILYFEGSFISDDSTQCIVIKDSQTTECTEDSEDKIISSSRTNSQTDSNFSIQFYKPPSSRKIPISINLQYQAIPSTIPNILSLENCFQLNNLKISTIIHPDYSKFKCLKQLHFVNCIFNEEITLPKSTTQVIIENSDYIEFKSNNLLNMKLIHVNILPLSKYPTTLTSLLLNNTQINKTIEYCPLKTLYLKDLCQCQNLEYLPHSLNYLRCDSCTLTSSLFLDSLHLTKLLFYNVNGIEILSLPTTIQLVNLCKCKLLKQIILSEATHLRKFYLRSCDVLQHPSLPPSCIDLNSIELISASEKQLLNLYN</sequence>
<evidence type="ECO:0000313" key="2">
    <source>
        <dbReference type="Proteomes" id="UP000078387"/>
    </source>
</evidence>
<name>A0A175JHH0_ENTHI</name>
<dbReference type="VEuPathDB" id="AmoebaDB:EHI8A_036060"/>
<protein>
    <recommendedName>
        <fullName evidence="3">F-box domain-containing protein</fullName>
    </recommendedName>
</protein>
<gene>
    <name evidence="1" type="ORF">CL6EHI_141980</name>
</gene>
<accession>A0A175JHH0</accession>
<organism evidence="1 2">
    <name type="scientific">Entamoeba histolytica</name>
    <dbReference type="NCBI Taxonomy" id="5759"/>
    <lineage>
        <taxon>Eukaryota</taxon>
        <taxon>Amoebozoa</taxon>
        <taxon>Evosea</taxon>
        <taxon>Archamoebae</taxon>
        <taxon>Mastigamoebida</taxon>
        <taxon>Entamoebidae</taxon>
        <taxon>Entamoeba</taxon>
    </lineage>
</organism>
<dbReference type="VEuPathDB" id="AmoebaDB:EHI_141980"/>
<dbReference type="VEuPathDB" id="AmoebaDB:EHI7A_036740"/>
<dbReference type="eggNOG" id="ENOG502RCR7">
    <property type="taxonomic scope" value="Eukaryota"/>
</dbReference>